<accession>A0A448GUP5</accession>
<dbReference type="EMBL" id="LR134343">
    <property type="protein sequence ID" value="VEG12428.1"/>
    <property type="molecule type" value="Genomic_DNA"/>
</dbReference>
<organism evidence="1 2">
    <name type="scientific">Moraxella cuniculi</name>
    <dbReference type="NCBI Taxonomy" id="34061"/>
    <lineage>
        <taxon>Bacteria</taxon>
        <taxon>Pseudomonadati</taxon>
        <taxon>Pseudomonadota</taxon>
        <taxon>Gammaproteobacteria</taxon>
        <taxon>Moraxellales</taxon>
        <taxon>Moraxellaceae</taxon>
        <taxon>Moraxella</taxon>
    </lineage>
</organism>
<evidence type="ECO:0000313" key="1">
    <source>
        <dbReference type="EMBL" id="VEG12428.1"/>
    </source>
</evidence>
<name>A0A448GUP5_9GAMM</name>
<gene>
    <name evidence="1" type="ORF">NCTC10297_00350</name>
</gene>
<evidence type="ECO:0000313" key="2">
    <source>
        <dbReference type="Proteomes" id="UP000274100"/>
    </source>
</evidence>
<protein>
    <submittedName>
        <fullName evidence="1">Uncharacterized protein</fullName>
    </submittedName>
</protein>
<dbReference type="AlphaFoldDB" id="A0A448GUP5"/>
<dbReference type="Proteomes" id="UP000274100">
    <property type="component" value="Chromosome"/>
</dbReference>
<proteinExistence type="predicted"/>
<sequence length="32" mass="3467">MFLIYVDKSGDAGVNTVLRIFFGLLHGVSLAI</sequence>
<reference evidence="1 2" key="1">
    <citation type="submission" date="2018-12" db="EMBL/GenBank/DDBJ databases">
        <authorList>
            <consortium name="Pathogen Informatics"/>
        </authorList>
    </citation>
    <scope>NUCLEOTIDE SEQUENCE [LARGE SCALE GENOMIC DNA]</scope>
    <source>
        <strain evidence="1 2">NCTC10297</strain>
    </source>
</reference>
<dbReference type="KEGG" id="mcun:NCTC10297_00350"/>